<dbReference type="RefSeq" id="WP_039664280.1">
    <property type="nucleotide sequence ID" value="NZ_CP007772.1"/>
</dbReference>
<evidence type="ECO:0000313" key="11">
    <source>
        <dbReference type="EMBL" id="AJC91088.1"/>
    </source>
</evidence>
<keyword evidence="11" id="KW-0966">Cell projection</keyword>
<evidence type="ECO:0000256" key="1">
    <source>
        <dbReference type="ARBA" id="ARBA00002578"/>
    </source>
</evidence>
<dbReference type="NCBIfam" id="TIGR01400">
    <property type="entry name" value="fliR"/>
    <property type="match status" value="1"/>
</dbReference>
<feature type="transmembrane region" description="Helical" evidence="10">
    <location>
        <begin position="173"/>
        <end position="194"/>
    </location>
</feature>
<keyword evidence="7 10" id="KW-0472">Membrane</keyword>
<keyword evidence="8 10" id="KW-0975">Bacterial flagellum</keyword>
<protein>
    <recommendedName>
        <fullName evidence="3 9">Flagellar biosynthetic protein FliR</fullName>
    </recommendedName>
</protein>
<feature type="transmembrane region" description="Helical" evidence="10">
    <location>
        <begin position="12"/>
        <end position="32"/>
    </location>
</feature>
<proteinExistence type="inferred from homology"/>
<comment type="subcellular location">
    <subcellularLocation>
        <location evidence="10">Cell membrane</location>
        <topology evidence="10">Multi-pass membrane protein</topology>
    </subcellularLocation>
    <subcellularLocation>
        <location evidence="10">Bacterial flagellum basal body</location>
    </subcellularLocation>
</comment>
<reference evidence="11 12" key="1">
    <citation type="journal article" date="2014" name="Genome Biol. Evol.">
        <title>Comparative Genomics of the Campylobacter lari Group.</title>
        <authorList>
            <person name="Miller W.G."/>
            <person name="Yee E."/>
            <person name="Chapman M.H."/>
            <person name="Smith T.P."/>
            <person name="Bono J.L."/>
            <person name="Huynh S."/>
            <person name="Parker C.T."/>
            <person name="Vandamme P."/>
            <person name="Luong K."/>
            <person name="Korlach J."/>
        </authorList>
    </citation>
    <scope>NUCLEOTIDE SEQUENCE [LARGE SCALE GENOMIC DNA]</scope>
    <source>
        <strain evidence="11 12">LMG 24374</strain>
    </source>
</reference>
<dbReference type="GO" id="GO:0044780">
    <property type="term" value="P:bacterial-type flagellum assembly"/>
    <property type="evidence" value="ECO:0007669"/>
    <property type="project" value="UniProtKB-UniRule"/>
</dbReference>
<comment type="function">
    <text evidence="1 10">Role in flagellar biosynthesis.</text>
</comment>
<evidence type="ECO:0000256" key="9">
    <source>
        <dbReference type="NCBIfam" id="TIGR01400"/>
    </source>
</evidence>
<keyword evidence="11" id="KW-0969">Cilium</keyword>
<dbReference type="PANTHER" id="PTHR30065">
    <property type="entry name" value="FLAGELLAR BIOSYNTHETIC PROTEIN FLIR"/>
    <property type="match status" value="1"/>
</dbReference>
<name>A0A0A8HAC8_9BACT</name>
<dbReference type="Pfam" id="PF01311">
    <property type="entry name" value="Bac_export_1"/>
    <property type="match status" value="1"/>
</dbReference>
<feature type="transmembrane region" description="Helical" evidence="10">
    <location>
        <begin position="39"/>
        <end position="57"/>
    </location>
</feature>
<evidence type="ECO:0000256" key="3">
    <source>
        <dbReference type="ARBA" id="ARBA00021717"/>
    </source>
</evidence>
<evidence type="ECO:0000256" key="6">
    <source>
        <dbReference type="ARBA" id="ARBA00022989"/>
    </source>
</evidence>
<evidence type="ECO:0000256" key="8">
    <source>
        <dbReference type="ARBA" id="ARBA00023143"/>
    </source>
</evidence>
<keyword evidence="11" id="KW-0282">Flagellum</keyword>
<feature type="transmembrane region" description="Helical" evidence="10">
    <location>
        <begin position="117"/>
        <end position="138"/>
    </location>
</feature>
<comment type="similarity">
    <text evidence="2 10">Belongs to the FliR/MopE/SpaR family.</text>
</comment>
<dbReference type="GO" id="GO:0005886">
    <property type="term" value="C:plasma membrane"/>
    <property type="evidence" value="ECO:0007669"/>
    <property type="project" value="UniProtKB-SubCell"/>
</dbReference>
<evidence type="ECO:0000256" key="2">
    <source>
        <dbReference type="ARBA" id="ARBA00009772"/>
    </source>
</evidence>
<keyword evidence="4 10" id="KW-1003">Cell membrane</keyword>
<dbReference type="Proteomes" id="UP000031135">
    <property type="component" value="Chromosome"/>
</dbReference>
<evidence type="ECO:0000256" key="7">
    <source>
        <dbReference type="ARBA" id="ARBA00023136"/>
    </source>
</evidence>
<dbReference type="AlphaFoldDB" id="A0A0A8HAC8"/>
<dbReference type="GO" id="GO:0006605">
    <property type="term" value="P:protein targeting"/>
    <property type="evidence" value="ECO:0007669"/>
    <property type="project" value="UniProtKB-UniRule"/>
</dbReference>
<organism evidence="11 12">
    <name type="scientific">Campylobacter subantarcticus LMG 24374</name>
    <dbReference type="NCBI Taxonomy" id="1388751"/>
    <lineage>
        <taxon>Bacteria</taxon>
        <taxon>Pseudomonadati</taxon>
        <taxon>Campylobacterota</taxon>
        <taxon>Epsilonproteobacteria</taxon>
        <taxon>Campylobacterales</taxon>
        <taxon>Campylobacteraceae</taxon>
        <taxon>Campylobacter</taxon>
    </lineage>
</organism>
<evidence type="ECO:0000313" key="12">
    <source>
        <dbReference type="Proteomes" id="UP000031135"/>
    </source>
</evidence>
<dbReference type="PRINTS" id="PR00953">
    <property type="entry name" value="TYPE3IMRPROT"/>
</dbReference>
<feature type="transmembrane region" description="Helical" evidence="10">
    <location>
        <begin position="69"/>
        <end position="96"/>
    </location>
</feature>
<dbReference type="OrthoDB" id="9797790at2"/>
<evidence type="ECO:0000256" key="4">
    <source>
        <dbReference type="ARBA" id="ARBA00022475"/>
    </source>
</evidence>
<keyword evidence="5 10" id="KW-0812">Transmembrane</keyword>
<dbReference type="InterPro" id="IPR006303">
    <property type="entry name" value="FliR"/>
</dbReference>
<evidence type="ECO:0000256" key="5">
    <source>
        <dbReference type="ARBA" id="ARBA00022692"/>
    </source>
</evidence>
<feature type="transmembrane region" description="Helical" evidence="10">
    <location>
        <begin position="214"/>
        <end position="235"/>
    </location>
</feature>
<dbReference type="InterPro" id="IPR002010">
    <property type="entry name" value="T3SS_IM_R"/>
</dbReference>
<accession>A0A0A8HAC8</accession>
<evidence type="ECO:0000256" key="10">
    <source>
        <dbReference type="RuleBase" id="RU362071"/>
    </source>
</evidence>
<dbReference type="HOGENOM" id="CLU_063626_2_3_7"/>
<keyword evidence="6 10" id="KW-1133">Transmembrane helix</keyword>
<gene>
    <name evidence="11" type="primary">fliR</name>
    <name evidence="11" type="ORF">CSUB8521_1257</name>
</gene>
<sequence length="256" mass="29076">MEFVKYLDDENVVIFMLLFARMSGLIVFFPFFSHNNIPLVVKTTLVLFFTMFLYPLARLEGANPDSFFILYLLTEVLFGMIAGLILQMTFAILQMAGEQVSFTMGFSMASVMDPTTGANTPVISQILNLLALLVFLAFDGHHLILLFISNSLEYISLGGFYPHENLMLYLNKAMVNIFVLGFSMAFPILAISLLSDVIFGMLMKTMPQFNLLVVGYPIKIFLSFAVLIAILMIMMQYFKSLMIKSFEHMELLFFNI</sequence>
<dbReference type="GO" id="GO:0009425">
    <property type="term" value="C:bacterial-type flagellum basal body"/>
    <property type="evidence" value="ECO:0007669"/>
    <property type="project" value="UniProtKB-SubCell"/>
</dbReference>
<dbReference type="EMBL" id="CP007772">
    <property type="protein sequence ID" value="AJC91088.1"/>
    <property type="molecule type" value="Genomic_DNA"/>
</dbReference>
<dbReference type="KEGG" id="csm:CSUB8521_1257"/>
<dbReference type="PANTHER" id="PTHR30065:SF8">
    <property type="entry name" value="FLAGELLAR BIOSYNTHETIC PROTEIN FLIR"/>
    <property type="match status" value="1"/>
</dbReference>